<keyword evidence="2" id="KW-0238">DNA-binding</keyword>
<keyword evidence="1" id="KW-0812">Transmembrane</keyword>
<evidence type="ECO:0000313" key="2">
    <source>
        <dbReference type="EMBL" id="MXU87510.1"/>
    </source>
</evidence>
<keyword evidence="1" id="KW-1133">Transmembrane helix</keyword>
<evidence type="ECO:0000256" key="1">
    <source>
        <dbReference type="SAM" id="Phobius"/>
    </source>
</evidence>
<keyword evidence="2" id="KW-0371">Homeobox</keyword>
<dbReference type="AlphaFoldDB" id="A0A6B0UDW8"/>
<keyword evidence="1" id="KW-0472">Membrane</keyword>
<reference evidence="2" key="1">
    <citation type="submission" date="2019-12" db="EMBL/GenBank/DDBJ databases">
        <title>An insight into the sialome of adult female Ixodes ricinus ticks feeding for 6 days.</title>
        <authorList>
            <person name="Perner J."/>
            <person name="Ribeiro J.M.C."/>
        </authorList>
    </citation>
    <scope>NUCLEOTIDE SEQUENCE</scope>
    <source>
        <strain evidence="2">Semi-engorged</strain>
        <tissue evidence="2">Salivary glands</tissue>
    </source>
</reference>
<sequence length="97" mass="10359">MPGQLGITSKGLRTQFALKQLIAFVLLSVAWHFGPRVRGHKKMLALGLSITMGNQVVHDPMLISGDIGAGTATKPDVLSRFQWAAGLSQKCSSPSKT</sequence>
<protein>
    <submittedName>
        <fullName evidence="2">Putative homeobox transcription factor sip1</fullName>
    </submittedName>
</protein>
<accession>A0A6B0UDW8</accession>
<organism evidence="2">
    <name type="scientific">Ixodes ricinus</name>
    <name type="common">Common tick</name>
    <name type="synonym">Acarus ricinus</name>
    <dbReference type="NCBI Taxonomy" id="34613"/>
    <lineage>
        <taxon>Eukaryota</taxon>
        <taxon>Metazoa</taxon>
        <taxon>Ecdysozoa</taxon>
        <taxon>Arthropoda</taxon>
        <taxon>Chelicerata</taxon>
        <taxon>Arachnida</taxon>
        <taxon>Acari</taxon>
        <taxon>Parasitiformes</taxon>
        <taxon>Ixodida</taxon>
        <taxon>Ixodoidea</taxon>
        <taxon>Ixodidae</taxon>
        <taxon>Ixodinae</taxon>
        <taxon>Ixodes</taxon>
    </lineage>
</organism>
<dbReference type="GO" id="GO:0003677">
    <property type="term" value="F:DNA binding"/>
    <property type="evidence" value="ECO:0007669"/>
    <property type="project" value="UniProtKB-KW"/>
</dbReference>
<proteinExistence type="predicted"/>
<name>A0A6B0UDW8_IXORI</name>
<feature type="transmembrane region" description="Helical" evidence="1">
    <location>
        <begin position="16"/>
        <end position="34"/>
    </location>
</feature>
<dbReference type="EMBL" id="GIFC01005427">
    <property type="protein sequence ID" value="MXU87510.1"/>
    <property type="molecule type" value="Transcribed_RNA"/>
</dbReference>